<evidence type="ECO:0000256" key="2">
    <source>
        <dbReference type="ARBA" id="ARBA00023002"/>
    </source>
</evidence>
<comment type="caution">
    <text evidence="7">The sequence shown here is derived from an EMBL/GenBank/DDBJ whole genome shotgun (WGS) entry which is preliminary data.</text>
</comment>
<evidence type="ECO:0000259" key="6">
    <source>
        <dbReference type="Pfam" id="PF02826"/>
    </source>
</evidence>
<proteinExistence type="inferred from homology"/>
<gene>
    <name evidence="7" type="ORF">ACFOY2_32695</name>
</gene>
<dbReference type="GO" id="GO:0016491">
    <property type="term" value="F:oxidoreductase activity"/>
    <property type="evidence" value="ECO:0007669"/>
    <property type="project" value="UniProtKB-KW"/>
</dbReference>
<sequence>MNEQDTIVVTESLHEVGLALLAEHGEVVRLTPAMGERRAALGSASAIITQVHPIDRELIAAAGRLRVIGKHGVGVDNIDIAAATEHGVSVVNTPGANARSVAEHTLAMLLSLARRLPVLDQAVREGDFGIRRDLRLADLHGRTIGVLGAGHTGRMVLELCCGALGMRGIAYDVTPPDPSGLPAGCEVAGTLEETLSRSDAISINLPLTPSTRGAIGERELSLLRPGAFVINVGRGGVVDEAALAAAVRTGVIAGAAVDVFAAEPPDVASPLLNTPGIILSPHAAGLGTGAGEEIARRLAGDVLRVLRGERPEHAVNPEVYQGGSASR</sequence>
<keyword evidence="8" id="KW-1185">Reference proteome</keyword>
<protein>
    <submittedName>
        <fullName evidence="7">Hydroxyacid dehydrogenase</fullName>
        <ecNumber evidence="7">1.1.1.-</ecNumber>
    </submittedName>
</protein>
<dbReference type="PANTHER" id="PTHR43761">
    <property type="entry name" value="D-ISOMER SPECIFIC 2-HYDROXYACID DEHYDROGENASE FAMILY PROTEIN (AFU_ORTHOLOGUE AFUA_1G13630)"/>
    <property type="match status" value="1"/>
</dbReference>
<reference evidence="8" key="1">
    <citation type="journal article" date="2019" name="Int. J. Syst. Evol. Microbiol.">
        <title>The Global Catalogue of Microorganisms (GCM) 10K type strain sequencing project: providing services to taxonomists for standard genome sequencing and annotation.</title>
        <authorList>
            <consortium name="The Broad Institute Genomics Platform"/>
            <consortium name="The Broad Institute Genome Sequencing Center for Infectious Disease"/>
            <person name="Wu L."/>
            <person name="Ma J."/>
        </authorList>
    </citation>
    <scope>NUCLEOTIDE SEQUENCE [LARGE SCALE GENOMIC DNA]</scope>
    <source>
        <strain evidence="8">TBRC 1276</strain>
    </source>
</reference>
<keyword evidence="2 4" id="KW-0560">Oxidoreductase</keyword>
<feature type="domain" description="D-isomer specific 2-hydroxyacid dehydrogenase NAD-binding" evidence="6">
    <location>
        <begin position="106"/>
        <end position="284"/>
    </location>
</feature>
<dbReference type="InterPro" id="IPR029753">
    <property type="entry name" value="D-isomer_DH_CS"/>
</dbReference>
<comment type="similarity">
    <text evidence="1 4">Belongs to the D-isomer specific 2-hydroxyacid dehydrogenase family.</text>
</comment>
<dbReference type="InterPro" id="IPR006139">
    <property type="entry name" value="D-isomer_2_OHA_DH_cat_dom"/>
</dbReference>
<dbReference type="Pfam" id="PF02826">
    <property type="entry name" value="2-Hacid_dh_C"/>
    <property type="match status" value="1"/>
</dbReference>
<organism evidence="7 8">
    <name type="scientific">Nonomuraea purpurea</name>
    <dbReference type="NCBI Taxonomy" id="1849276"/>
    <lineage>
        <taxon>Bacteria</taxon>
        <taxon>Bacillati</taxon>
        <taxon>Actinomycetota</taxon>
        <taxon>Actinomycetes</taxon>
        <taxon>Streptosporangiales</taxon>
        <taxon>Streptosporangiaceae</taxon>
        <taxon>Nonomuraea</taxon>
    </lineage>
</organism>
<dbReference type="Pfam" id="PF00389">
    <property type="entry name" value="2-Hacid_dh"/>
    <property type="match status" value="1"/>
</dbReference>
<dbReference type="CDD" id="cd12173">
    <property type="entry name" value="PGDH_4"/>
    <property type="match status" value="1"/>
</dbReference>
<feature type="domain" description="D-isomer specific 2-hydroxyacid dehydrogenase catalytic" evidence="5">
    <location>
        <begin position="7"/>
        <end position="316"/>
    </location>
</feature>
<dbReference type="EMBL" id="JBHSBI010000019">
    <property type="protein sequence ID" value="MFC4012032.1"/>
    <property type="molecule type" value="Genomic_DNA"/>
</dbReference>
<dbReference type="InterPro" id="IPR006140">
    <property type="entry name" value="D-isomer_DH_NAD-bd"/>
</dbReference>
<dbReference type="Gene3D" id="3.40.50.720">
    <property type="entry name" value="NAD(P)-binding Rossmann-like Domain"/>
    <property type="match status" value="2"/>
</dbReference>
<evidence type="ECO:0000256" key="1">
    <source>
        <dbReference type="ARBA" id="ARBA00005854"/>
    </source>
</evidence>
<evidence type="ECO:0000256" key="4">
    <source>
        <dbReference type="RuleBase" id="RU003719"/>
    </source>
</evidence>
<dbReference type="PANTHER" id="PTHR43761:SF1">
    <property type="entry name" value="D-ISOMER SPECIFIC 2-HYDROXYACID DEHYDROGENASE CATALYTIC DOMAIN-CONTAINING PROTEIN-RELATED"/>
    <property type="match status" value="1"/>
</dbReference>
<dbReference type="RefSeq" id="WP_379531960.1">
    <property type="nucleotide sequence ID" value="NZ_JBHSBI010000019.1"/>
</dbReference>
<dbReference type="InterPro" id="IPR050418">
    <property type="entry name" value="D-iso_2-hydroxyacid_DH_PdxB"/>
</dbReference>
<evidence type="ECO:0000313" key="8">
    <source>
        <dbReference type="Proteomes" id="UP001595851"/>
    </source>
</evidence>
<dbReference type="SUPFAM" id="SSF51735">
    <property type="entry name" value="NAD(P)-binding Rossmann-fold domains"/>
    <property type="match status" value="1"/>
</dbReference>
<keyword evidence="3" id="KW-0520">NAD</keyword>
<dbReference type="Proteomes" id="UP001595851">
    <property type="component" value="Unassembled WGS sequence"/>
</dbReference>
<name>A0ABV8GDM1_9ACTN</name>
<evidence type="ECO:0000313" key="7">
    <source>
        <dbReference type="EMBL" id="MFC4012032.1"/>
    </source>
</evidence>
<dbReference type="InterPro" id="IPR036291">
    <property type="entry name" value="NAD(P)-bd_dom_sf"/>
</dbReference>
<evidence type="ECO:0000256" key="3">
    <source>
        <dbReference type="ARBA" id="ARBA00023027"/>
    </source>
</evidence>
<evidence type="ECO:0000259" key="5">
    <source>
        <dbReference type="Pfam" id="PF00389"/>
    </source>
</evidence>
<accession>A0ABV8GDM1</accession>
<dbReference type="SUPFAM" id="SSF52283">
    <property type="entry name" value="Formate/glycerate dehydrogenase catalytic domain-like"/>
    <property type="match status" value="1"/>
</dbReference>
<dbReference type="EC" id="1.1.1.-" evidence="7"/>
<dbReference type="PROSITE" id="PS00671">
    <property type="entry name" value="D_2_HYDROXYACID_DH_3"/>
    <property type="match status" value="1"/>
</dbReference>